<gene>
    <name evidence="1" type="ORF">PHYSODRAFT_532176</name>
</gene>
<dbReference type="EMBL" id="JH159164">
    <property type="protein sequence ID" value="EGZ06094.1"/>
    <property type="molecule type" value="Genomic_DNA"/>
</dbReference>
<dbReference type="GeneID" id="20661707"/>
<dbReference type="KEGG" id="psoj:PHYSODRAFT_532176"/>
<sequence>MAATIAATKLLRSLVLPVYSDLQFRLSWMLLPTRSRFYFLRIPGFSDLACGYPNCVEVETAQHIFLDCSRAAALWAVVMLDWTNFVDGSVTWTMICTLEEPHWAAGRVSSAEQLSLLWTITRCIVIHVIWTARNKHQFEDGPPLDPATAIYRVYSVFGAHFRALLRSSDQPGLGKNNYFIAITVFVYGNMYY</sequence>
<dbReference type="Proteomes" id="UP000002640">
    <property type="component" value="Unassembled WGS sequence"/>
</dbReference>
<reference evidence="1 2" key="1">
    <citation type="journal article" date="2006" name="Science">
        <title>Phytophthora genome sequences uncover evolutionary origins and mechanisms of pathogenesis.</title>
        <authorList>
            <person name="Tyler B.M."/>
            <person name="Tripathy S."/>
            <person name="Zhang X."/>
            <person name="Dehal P."/>
            <person name="Jiang R.H."/>
            <person name="Aerts A."/>
            <person name="Arredondo F.D."/>
            <person name="Baxter L."/>
            <person name="Bensasson D."/>
            <person name="Beynon J.L."/>
            <person name="Chapman J."/>
            <person name="Damasceno C.M."/>
            <person name="Dorrance A.E."/>
            <person name="Dou D."/>
            <person name="Dickerman A.W."/>
            <person name="Dubchak I.L."/>
            <person name="Garbelotto M."/>
            <person name="Gijzen M."/>
            <person name="Gordon S.G."/>
            <person name="Govers F."/>
            <person name="Grunwald N.J."/>
            <person name="Huang W."/>
            <person name="Ivors K.L."/>
            <person name="Jones R.W."/>
            <person name="Kamoun S."/>
            <person name="Krampis K."/>
            <person name="Lamour K.H."/>
            <person name="Lee M.K."/>
            <person name="McDonald W.H."/>
            <person name="Medina M."/>
            <person name="Meijer H.J."/>
            <person name="Nordberg E.K."/>
            <person name="Maclean D.J."/>
            <person name="Ospina-Giraldo M.D."/>
            <person name="Morris P.F."/>
            <person name="Phuntumart V."/>
            <person name="Putnam N.H."/>
            <person name="Rash S."/>
            <person name="Rose J.K."/>
            <person name="Sakihama Y."/>
            <person name="Salamov A.A."/>
            <person name="Savidor A."/>
            <person name="Scheuring C.F."/>
            <person name="Smith B.M."/>
            <person name="Sobral B.W."/>
            <person name="Terry A."/>
            <person name="Torto-Alalibo T.A."/>
            <person name="Win J."/>
            <person name="Xu Z."/>
            <person name="Zhang H."/>
            <person name="Grigoriev I.V."/>
            <person name="Rokhsar D.S."/>
            <person name="Boore J.L."/>
        </authorList>
    </citation>
    <scope>NUCLEOTIDE SEQUENCE [LARGE SCALE GENOMIC DNA]</scope>
    <source>
        <strain evidence="1 2">P6497</strain>
    </source>
</reference>
<name>G5AD40_PHYSP</name>
<proteinExistence type="predicted"/>
<dbReference type="STRING" id="1094619.G5AD40"/>
<evidence type="ECO:0000313" key="2">
    <source>
        <dbReference type="Proteomes" id="UP000002640"/>
    </source>
</evidence>
<dbReference type="AlphaFoldDB" id="G5AD40"/>
<dbReference type="RefSeq" id="XP_009537991.1">
    <property type="nucleotide sequence ID" value="XM_009539696.1"/>
</dbReference>
<dbReference type="InParanoid" id="G5AD40"/>
<dbReference type="OMA" id="TWTMICT"/>
<protein>
    <recommendedName>
        <fullName evidence="3">Reverse transcriptase zinc-binding domain-containing protein</fullName>
    </recommendedName>
</protein>
<evidence type="ECO:0000313" key="1">
    <source>
        <dbReference type="EMBL" id="EGZ06094.1"/>
    </source>
</evidence>
<accession>G5AD40</accession>
<organism evidence="1 2">
    <name type="scientific">Phytophthora sojae (strain P6497)</name>
    <name type="common">Soybean stem and root rot agent</name>
    <name type="synonym">Phytophthora megasperma f. sp. glycines</name>
    <dbReference type="NCBI Taxonomy" id="1094619"/>
    <lineage>
        <taxon>Eukaryota</taxon>
        <taxon>Sar</taxon>
        <taxon>Stramenopiles</taxon>
        <taxon>Oomycota</taxon>
        <taxon>Peronosporomycetes</taxon>
        <taxon>Peronosporales</taxon>
        <taxon>Peronosporaceae</taxon>
        <taxon>Phytophthora</taxon>
    </lineage>
</organism>
<keyword evidence="2" id="KW-1185">Reference proteome</keyword>
<evidence type="ECO:0008006" key="3">
    <source>
        <dbReference type="Google" id="ProtNLM"/>
    </source>
</evidence>